<accession>A0A8D8DGC5</accession>
<dbReference type="EMBL" id="HBUE01162614">
    <property type="protein sequence ID" value="CAG6511062.1"/>
    <property type="molecule type" value="Transcribed_RNA"/>
</dbReference>
<name>A0A8D8DGC5_CULPI</name>
<proteinExistence type="predicted"/>
<reference evidence="1" key="1">
    <citation type="submission" date="2021-05" db="EMBL/GenBank/DDBJ databases">
        <authorList>
            <person name="Alioto T."/>
            <person name="Alioto T."/>
            <person name="Gomez Garrido J."/>
        </authorList>
    </citation>
    <scope>NUCLEOTIDE SEQUENCE</scope>
</reference>
<organism evidence="1">
    <name type="scientific">Culex pipiens</name>
    <name type="common">House mosquito</name>
    <dbReference type="NCBI Taxonomy" id="7175"/>
    <lineage>
        <taxon>Eukaryota</taxon>
        <taxon>Metazoa</taxon>
        <taxon>Ecdysozoa</taxon>
        <taxon>Arthropoda</taxon>
        <taxon>Hexapoda</taxon>
        <taxon>Insecta</taxon>
        <taxon>Pterygota</taxon>
        <taxon>Neoptera</taxon>
        <taxon>Endopterygota</taxon>
        <taxon>Diptera</taxon>
        <taxon>Nematocera</taxon>
        <taxon>Culicoidea</taxon>
        <taxon>Culicidae</taxon>
        <taxon>Culicinae</taxon>
        <taxon>Culicini</taxon>
        <taxon>Culex</taxon>
        <taxon>Culex</taxon>
    </lineage>
</organism>
<dbReference type="EMBL" id="HBUE01267806">
    <property type="protein sequence ID" value="CAG6562471.1"/>
    <property type="molecule type" value="Transcribed_RNA"/>
</dbReference>
<sequence>MSYLSLNSLFPKSFVDPCKGQFRIIQIESKFQSVGELALIFVLIHTNCKIGLVHVDRGGRRFPIDLVLPPKQQPNVTSVQQQGQKQYPVAGPQCGHSRRVVRCLWGQRVRNADVNAEVCSEQRAPEDHYEQGCSDDDSVPDVQAKHAEDGFHRVEQYVYDGKTGGRAGEGRCQAEEDYGGQPEAGVDELFPGDCSTGWGCGGVNCCETSRGQGAFLWLLSGQHGEEFGFAQGFLLLAAVGTNIMLVQADKR</sequence>
<dbReference type="EMBL" id="HBUE01162618">
    <property type="protein sequence ID" value="CAG6511066.1"/>
    <property type="molecule type" value="Transcribed_RNA"/>
</dbReference>
<dbReference type="EMBL" id="HBUE01267802">
    <property type="protein sequence ID" value="CAG6562467.1"/>
    <property type="molecule type" value="Transcribed_RNA"/>
</dbReference>
<dbReference type="AlphaFoldDB" id="A0A8D8DGC5"/>
<evidence type="ECO:0000313" key="1">
    <source>
        <dbReference type="EMBL" id="CAG6511066.1"/>
    </source>
</evidence>
<protein>
    <submittedName>
        <fullName evidence="1">(northern house mosquito) hypothetical protein</fullName>
    </submittedName>
</protein>